<dbReference type="PANTHER" id="PTHR11365">
    <property type="entry name" value="5-OXOPROLINASE RELATED"/>
    <property type="match status" value="1"/>
</dbReference>
<dbReference type="RefSeq" id="WP_110368757.1">
    <property type="nucleotide sequence ID" value="NZ_CP029287.2"/>
</dbReference>
<dbReference type="Proteomes" id="UP000247586">
    <property type="component" value="Chromosome"/>
</dbReference>
<dbReference type="InterPro" id="IPR049517">
    <property type="entry name" value="ACX-like_C"/>
</dbReference>
<feature type="domain" description="Hydantoinase/oxoprolinase N-terminal" evidence="2">
    <location>
        <begin position="6"/>
        <end position="174"/>
    </location>
</feature>
<accession>A0A2U9IRC1</accession>
<dbReference type="AlphaFoldDB" id="A0A2U9IRC1"/>
<evidence type="ECO:0000259" key="1">
    <source>
        <dbReference type="Pfam" id="PF01968"/>
    </source>
</evidence>
<evidence type="ECO:0000259" key="3">
    <source>
        <dbReference type="Pfam" id="PF19278"/>
    </source>
</evidence>
<keyword evidence="5" id="KW-1185">Reference proteome</keyword>
<reference evidence="5" key="3">
    <citation type="submission" date="2020-03" db="EMBL/GenBank/DDBJ databases">
        <title>Sequencing and Assembly of Multiple Reported Metal-Biooxidizing Members of the Extremely Thermoacidophilic Archaeal Family Sulfolobaceae.</title>
        <authorList>
            <person name="Counts J.A."/>
            <person name="Kelly R.M."/>
        </authorList>
    </citation>
    <scope>NUCLEOTIDE SEQUENCE [LARGE SCALE GENOMIC DNA]</scope>
    <source>
        <strain evidence="5">HO1-1</strain>
    </source>
</reference>
<reference evidence="4 5" key="1">
    <citation type="submission" date="2018-05" db="EMBL/GenBank/DDBJ databases">
        <title>Complete Genome Sequences of Extremely Thermoacidophilic, Metal-Mobilizing Type-Strain Members of the Archaeal Family Sulfolobaceae: Acidianus brierleyi DSM-1651T, Acidianus sulfidivorans DSM-18786T, Metallosphaera hakonensis DSM-7519T, and Metallosphaera prunae DSM-10039T.</title>
        <authorList>
            <person name="Counts J.A."/>
            <person name="Kelly R.M."/>
        </authorList>
    </citation>
    <scope>NUCLEOTIDE SEQUENCE [LARGE SCALE GENOMIC DNA]</scope>
    <source>
        <strain evidence="4 5">HO1-1</strain>
    </source>
</reference>
<dbReference type="Pfam" id="PF19278">
    <property type="entry name" value="Hydant_A_C"/>
    <property type="match status" value="1"/>
</dbReference>
<feature type="domain" description="Acetophenone carboxylase-like C-terminal" evidence="3">
    <location>
        <begin position="531"/>
        <end position="636"/>
    </location>
</feature>
<evidence type="ECO:0000313" key="5">
    <source>
        <dbReference type="Proteomes" id="UP000247586"/>
    </source>
</evidence>
<dbReference type="OrthoDB" id="8261at2157"/>
<dbReference type="Pfam" id="PF05378">
    <property type="entry name" value="Hydant_A_N"/>
    <property type="match status" value="1"/>
</dbReference>
<evidence type="ECO:0000313" key="4">
    <source>
        <dbReference type="EMBL" id="AWR98591.1"/>
    </source>
</evidence>
<dbReference type="KEGG" id="mhk:DFR87_01485"/>
<dbReference type="EMBL" id="CP029287">
    <property type="protein sequence ID" value="AWR98591.1"/>
    <property type="molecule type" value="Genomic_DNA"/>
</dbReference>
<dbReference type="GO" id="GO:0006749">
    <property type="term" value="P:glutathione metabolic process"/>
    <property type="evidence" value="ECO:0007669"/>
    <property type="project" value="TreeGrafter"/>
</dbReference>
<dbReference type="InterPro" id="IPR008040">
    <property type="entry name" value="Hydant_A_N"/>
</dbReference>
<proteinExistence type="predicted"/>
<evidence type="ECO:0000259" key="2">
    <source>
        <dbReference type="Pfam" id="PF05378"/>
    </source>
</evidence>
<dbReference type="GO" id="GO:0005829">
    <property type="term" value="C:cytosol"/>
    <property type="evidence" value="ECO:0007669"/>
    <property type="project" value="TreeGrafter"/>
</dbReference>
<dbReference type="PANTHER" id="PTHR11365:SF23">
    <property type="entry name" value="HYPOTHETICAL 5-OXOPROLINASE (EUROFUNG)-RELATED"/>
    <property type="match status" value="1"/>
</dbReference>
<gene>
    <name evidence="4" type="ORF">DFR87_01485</name>
</gene>
<dbReference type="GO" id="GO:0017168">
    <property type="term" value="F:5-oxoprolinase (ATP-hydrolyzing) activity"/>
    <property type="evidence" value="ECO:0007669"/>
    <property type="project" value="TreeGrafter"/>
</dbReference>
<dbReference type="SUPFAM" id="SSF53067">
    <property type="entry name" value="Actin-like ATPase domain"/>
    <property type="match status" value="1"/>
</dbReference>
<name>A0A2U9IRC1_9CREN</name>
<dbReference type="GeneID" id="36833973"/>
<dbReference type="STRING" id="1293036.GCA_001315825_03080"/>
<organism evidence="4 5">
    <name type="scientific">Metallosphaera hakonensis JCM 8857 = DSM 7519</name>
    <dbReference type="NCBI Taxonomy" id="1293036"/>
    <lineage>
        <taxon>Archaea</taxon>
        <taxon>Thermoproteota</taxon>
        <taxon>Thermoprotei</taxon>
        <taxon>Sulfolobales</taxon>
        <taxon>Sulfolobaceae</taxon>
        <taxon>Metallosphaera</taxon>
    </lineage>
</organism>
<dbReference type="Pfam" id="PF01968">
    <property type="entry name" value="Hydantoinase_A"/>
    <property type="match status" value="1"/>
</dbReference>
<dbReference type="InterPro" id="IPR043129">
    <property type="entry name" value="ATPase_NBD"/>
</dbReference>
<reference evidence="5" key="2">
    <citation type="submission" date="2020-03" db="EMBL/GenBank/DDBJ databases">
        <title>Complete Genome Sequences of Extremely Thermoacidophilic, Metal-Mobilizing Type-Strain Members of the Archaeal Family Sulfolobaceae: Acidianus brierleyi DSM-1651T, Acidianus sulfidivorans DSM-18786T, Metallosphaera hakonensis DSM-7519T, and Metallosphaera prunae DSM-10039T.</title>
        <authorList>
            <person name="Counts J.A."/>
            <person name="Kelly R.M."/>
        </authorList>
    </citation>
    <scope>NUCLEOTIDE SEQUENCE [LARGE SCALE GENOMIC DNA]</scope>
    <source>
        <strain evidence="5">HO1-1</strain>
    </source>
</reference>
<dbReference type="InterPro" id="IPR002821">
    <property type="entry name" value="Hydantoinase_A"/>
</dbReference>
<sequence length="645" mass="70604">MRIASVDVGGTFTDVVYLDSGEIKVYKGPTTPRNPEIGVMEGLKRFDPPDLVVHATTIATNSLLGQVNLELPKVALITTKGFRDVIEIGRQNRPELYNPFFTKPNPLVPRELRFEVTERVGPRGEELRALNEAEVESAVREAKKLGATSLAISFLHSYLNPAHERRAKEIVKEHFKYVSVSHEVSPTPREYERTSTTVINSMLMPVVTNYLSTLREKINERGNPSLLVMSSSGGLVDVREASERPVQVIESGPAAGAVGASLFSRTLKTNVIAFDMGGTTAKASSIVNGEVSITLEYEVGGRTHYGRLVKGTGYPIRFPFLDLVEVSAGGGSIIWEDQGGALRVGPLSAGADPGPMCYGKGGSSPTLTDASLVLGWINDVLAGGLKLRKDLAEMGLSSLGNKHEVALKATSLATLEMARAIRLVTVERGLDPSEFALFSFGGAGPQYAFKLAEEIGISRVVVPPHPGLFSALGMMLADIKVEESMSYPRDLDQAFLELEDRVRRRLPGASFVRQADVRYEGQGWELTVPVGDVKKVREAFEELHQRTYGFKLDREVEVVTIRVFGVVEGMRVKLTHFPSGTPHPGEREVLMDHWVKAKVYRREELPLGFEVEGPSIVEEYSSTTLVGEGWRAKVDESGSLVMVRE</sequence>
<protein>
    <submittedName>
        <fullName evidence="4">5-oxoprolinase</fullName>
    </submittedName>
</protein>
<dbReference type="InterPro" id="IPR045079">
    <property type="entry name" value="Oxoprolinase-like"/>
</dbReference>
<feature type="domain" description="Hydantoinase A/oxoprolinase" evidence="1">
    <location>
        <begin position="193"/>
        <end position="482"/>
    </location>
</feature>